<dbReference type="InterPro" id="IPR014710">
    <property type="entry name" value="RmlC-like_jellyroll"/>
</dbReference>
<dbReference type="InterPro" id="IPR001179">
    <property type="entry name" value="PPIase_FKBP_dom"/>
</dbReference>
<keyword evidence="11" id="KW-1071">Ligand-gated ion channel</keyword>
<keyword evidence="4" id="KW-0813">Transport</keyword>
<protein>
    <recommendedName>
        <fullName evidence="3 13">peptidylprolyl isomerase</fullName>
        <ecNumber evidence="3 13">5.2.1.8</ecNumber>
    </recommendedName>
</protein>
<dbReference type="SUPFAM" id="SSF51206">
    <property type="entry name" value="cAMP-binding domain-like"/>
    <property type="match status" value="1"/>
</dbReference>
<dbReference type="InterPro" id="IPR000595">
    <property type="entry name" value="cNMP-bd_dom"/>
</dbReference>
<dbReference type="EC" id="5.2.1.8" evidence="3 13"/>
<dbReference type="GO" id="GO:0005223">
    <property type="term" value="F:intracellularly cGMP-activated cation channel activity"/>
    <property type="evidence" value="ECO:0007669"/>
    <property type="project" value="TreeGrafter"/>
</dbReference>
<proteinExistence type="predicted"/>
<reference evidence="16" key="1">
    <citation type="journal article" date="2020" name="Ecol. Evol.">
        <title>Genome structure and content of the rice root-knot nematode (Meloidogyne graminicola).</title>
        <authorList>
            <person name="Phan N.T."/>
            <person name="Danchin E.G.J."/>
            <person name="Klopp C."/>
            <person name="Perfus-Barbeoch L."/>
            <person name="Kozlowski D.K."/>
            <person name="Koutsovoulos G.D."/>
            <person name="Lopez-Roques C."/>
            <person name="Bouchez O."/>
            <person name="Zahm M."/>
            <person name="Besnard G."/>
            <person name="Bellafiore S."/>
        </authorList>
    </citation>
    <scope>NUCLEOTIDE SEQUENCE</scope>
    <source>
        <strain evidence="16">VN-18</strain>
    </source>
</reference>
<feature type="domain" description="Cyclic nucleotide-binding" evidence="14">
    <location>
        <begin position="232"/>
        <end position="353"/>
    </location>
</feature>
<gene>
    <name evidence="16" type="ORF">Mgra_00005959</name>
</gene>
<keyword evidence="7" id="KW-0406">Ion transport</keyword>
<dbReference type="FunFam" id="3.10.50.40:FF:000006">
    <property type="entry name" value="Peptidyl-prolyl cis-trans isomerase"/>
    <property type="match status" value="1"/>
</dbReference>
<feature type="non-terminal residue" evidence="16">
    <location>
        <position position="1"/>
    </location>
</feature>
<evidence type="ECO:0000256" key="9">
    <source>
        <dbReference type="ARBA" id="ARBA00023136"/>
    </source>
</evidence>
<evidence type="ECO:0000259" key="15">
    <source>
        <dbReference type="PROSITE" id="PS50059"/>
    </source>
</evidence>
<dbReference type="PANTHER" id="PTHR45638">
    <property type="entry name" value="CYCLIC NUCLEOTIDE-GATED CATION CHANNEL SUBUNIT A"/>
    <property type="match status" value="1"/>
</dbReference>
<dbReference type="CDD" id="cd00038">
    <property type="entry name" value="CAP_ED"/>
    <property type="match status" value="1"/>
</dbReference>
<keyword evidence="12" id="KW-0407">Ion channel</keyword>
<dbReference type="PROSITE" id="PS50042">
    <property type="entry name" value="CNMP_BINDING_3"/>
    <property type="match status" value="1"/>
</dbReference>
<comment type="caution">
    <text evidence="16">The sequence shown here is derived from an EMBL/GenBank/DDBJ whole genome shotgun (WGS) entry which is preliminary data.</text>
</comment>
<evidence type="ECO:0000256" key="6">
    <source>
        <dbReference type="ARBA" id="ARBA00022989"/>
    </source>
</evidence>
<dbReference type="PROSITE" id="PS00888">
    <property type="entry name" value="CNMP_BINDING_1"/>
    <property type="match status" value="1"/>
</dbReference>
<comment type="subcellular location">
    <subcellularLocation>
        <location evidence="2">Membrane</location>
        <topology evidence="2">Multi-pass membrane protein</topology>
    </subcellularLocation>
</comment>
<dbReference type="EMBL" id="JABEBT010000054">
    <property type="protein sequence ID" value="KAF7634622.1"/>
    <property type="molecule type" value="Genomic_DNA"/>
</dbReference>
<dbReference type="InterPro" id="IPR046357">
    <property type="entry name" value="PPIase_dom_sf"/>
</dbReference>
<evidence type="ECO:0000313" key="17">
    <source>
        <dbReference type="Proteomes" id="UP000605970"/>
    </source>
</evidence>
<accession>A0A8S9ZN31</accession>
<dbReference type="GO" id="GO:0005222">
    <property type="term" value="F:intracellularly cAMP-activated cation channel activity"/>
    <property type="evidence" value="ECO:0007669"/>
    <property type="project" value="TreeGrafter"/>
</dbReference>
<evidence type="ECO:0000256" key="5">
    <source>
        <dbReference type="ARBA" id="ARBA00022692"/>
    </source>
</evidence>
<keyword evidence="8 13" id="KW-0697">Rotamase</keyword>
<dbReference type="Gene3D" id="3.10.50.40">
    <property type="match status" value="2"/>
</dbReference>
<dbReference type="Pfam" id="PF00254">
    <property type="entry name" value="FKBP_C"/>
    <property type="match status" value="2"/>
</dbReference>
<dbReference type="Proteomes" id="UP000605970">
    <property type="component" value="Unassembled WGS sequence"/>
</dbReference>
<dbReference type="SMART" id="SM00100">
    <property type="entry name" value="cNMP"/>
    <property type="match status" value="1"/>
</dbReference>
<keyword evidence="10 13" id="KW-0413">Isomerase</keyword>
<dbReference type="GO" id="GO:0003755">
    <property type="term" value="F:peptidyl-prolyl cis-trans isomerase activity"/>
    <property type="evidence" value="ECO:0007669"/>
    <property type="project" value="UniProtKB-KW"/>
</dbReference>
<dbReference type="Gene3D" id="1.10.287.630">
    <property type="entry name" value="Helix hairpin bin"/>
    <property type="match status" value="1"/>
</dbReference>
<feature type="domain" description="PPIase FKBP-type" evidence="15">
    <location>
        <begin position="515"/>
        <end position="602"/>
    </location>
</feature>
<evidence type="ECO:0000256" key="2">
    <source>
        <dbReference type="ARBA" id="ARBA00004141"/>
    </source>
</evidence>
<dbReference type="GO" id="GO:0017071">
    <property type="term" value="C:intracellular cyclic nucleotide activated cation channel complex"/>
    <property type="evidence" value="ECO:0007669"/>
    <property type="project" value="TreeGrafter"/>
</dbReference>
<evidence type="ECO:0000313" key="16">
    <source>
        <dbReference type="EMBL" id="KAF7634622.1"/>
    </source>
</evidence>
<dbReference type="SUPFAM" id="SSF54534">
    <property type="entry name" value="FKBP-like"/>
    <property type="match status" value="2"/>
</dbReference>
<dbReference type="SUPFAM" id="SSF81324">
    <property type="entry name" value="Voltage-gated potassium channels"/>
    <property type="match status" value="1"/>
</dbReference>
<keyword evidence="17" id="KW-1185">Reference proteome</keyword>
<evidence type="ECO:0000256" key="7">
    <source>
        <dbReference type="ARBA" id="ARBA00023065"/>
    </source>
</evidence>
<evidence type="ECO:0000256" key="12">
    <source>
        <dbReference type="ARBA" id="ARBA00023303"/>
    </source>
</evidence>
<dbReference type="PROSITE" id="PS50059">
    <property type="entry name" value="FKBP_PPIASE"/>
    <property type="match status" value="2"/>
</dbReference>
<dbReference type="InterPro" id="IPR050866">
    <property type="entry name" value="CNG_cation_channel"/>
</dbReference>
<keyword evidence="6" id="KW-1133">Transmembrane helix</keyword>
<dbReference type="GO" id="GO:0044877">
    <property type="term" value="F:protein-containing complex binding"/>
    <property type="evidence" value="ECO:0007669"/>
    <property type="project" value="TreeGrafter"/>
</dbReference>
<organism evidence="16 17">
    <name type="scientific">Meloidogyne graminicola</name>
    <dbReference type="NCBI Taxonomy" id="189291"/>
    <lineage>
        <taxon>Eukaryota</taxon>
        <taxon>Metazoa</taxon>
        <taxon>Ecdysozoa</taxon>
        <taxon>Nematoda</taxon>
        <taxon>Chromadorea</taxon>
        <taxon>Rhabditida</taxon>
        <taxon>Tylenchina</taxon>
        <taxon>Tylenchomorpha</taxon>
        <taxon>Tylenchoidea</taxon>
        <taxon>Meloidogynidae</taxon>
        <taxon>Meloidogyninae</taxon>
        <taxon>Meloidogyne</taxon>
    </lineage>
</organism>
<keyword evidence="9" id="KW-0472">Membrane</keyword>
<dbReference type="PANTHER" id="PTHR45638:SF11">
    <property type="entry name" value="CYCLIC NUCLEOTIDE-GATED CATION CHANNEL SUBUNIT A"/>
    <property type="match status" value="1"/>
</dbReference>
<feature type="domain" description="PPIase FKBP-type" evidence="15">
    <location>
        <begin position="394"/>
        <end position="482"/>
    </location>
</feature>
<dbReference type="InterPro" id="IPR018490">
    <property type="entry name" value="cNMP-bd_dom_sf"/>
</dbReference>
<comment type="catalytic activity">
    <reaction evidence="1 13">
        <text>[protein]-peptidylproline (omega=180) = [protein]-peptidylproline (omega=0)</text>
        <dbReference type="Rhea" id="RHEA:16237"/>
        <dbReference type="Rhea" id="RHEA-COMP:10747"/>
        <dbReference type="Rhea" id="RHEA-COMP:10748"/>
        <dbReference type="ChEBI" id="CHEBI:83833"/>
        <dbReference type="ChEBI" id="CHEBI:83834"/>
        <dbReference type="EC" id="5.2.1.8"/>
    </reaction>
</comment>
<dbReference type="Gene3D" id="1.10.287.70">
    <property type="match status" value="1"/>
</dbReference>
<evidence type="ECO:0000256" key="13">
    <source>
        <dbReference type="PROSITE-ProRule" id="PRU00277"/>
    </source>
</evidence>
<dbReference type="Gene3D" id="2.60.120.10">
    <property type="entry name" value="Jelly Rolls"/>
    <property type="match status" value="1"/>
</dbReference>
<dbReference type="AlphaFoldDB" id="A0A8S9ZN31"/>
<evidence type="ECO:0000259" key="14">
    <source>
        <dbReference type="PROSITE" id="PS50042"/>
    </source>
</evidence>
<dbReference type="InterPro" id="IPR018488">
    <property type="entry name" value="cNMP-bd_CS"/>
</dbReference>
<name>A0A8S9ZN31_9BILA</name>
<evidence type="ECO:0000256" key="3">
    <source>
        <dbReference type="ARBA" id="ARBA00013194"/>
    </source>
</evidence>
<evidence type="ECO:0000256" key="4">
    <source>
        <dbReference type="ARBA" id="ARBA00022448"/>
    </source>
</evidence>
<dbReference type="GO" id="GO:0030553">
    <property type="term" value="F:cGMP binding"/>
    <property type="evidence" value="ECO:0007669"/>
    <property type="project" value="TreeGrafter"/>
</dbReference>
<evidence type="ECO:0000256" key="10">
    <source>
        <dbReference type="ARBA" id="ARBA00023235"/>
    </source>
</evidence>
<evidence type="ECO:0000256" key="11">
    <source>
        <dbReference type="ARBA" id="ARBA00023286"/>
    </source>
</evidence>
<dbReference type="OrthoDB" id="77911at2759"/>
<sequence>LRLATFCYLLFHWNACFYFFLSSIYGYENSTLNDWTFSYQKIPDLLFPLCETRFDFYRNECLFPEENWRYRFEKINELNNYWEKKIESTNFNNLTKKYAMSFYWSALTLVTLGEQPWPENSVQTIFEIIDTIIGLLLFAAIIGDIGIMVSNAHLEKAKFQEITDGCKRYMRIRNVNNQLHNRVINWIEYQWIWGRRLNESFDEKNLFKFLPPCLGLELISESIVRSFLGSPIFSLCERSLLNELAIKLKTLRLCPGDIVCRKGDNAKAMFIVKYGCLEMPIDEEFIVEQSSTFNNSTKESSPLNFLNNTNNDCQNRILQEGDIFGDWALVSENKIPYTVRSIGYSLLFILRRDDMALAFDEYPHSRRMVRRKSKLISQQYEQNLKRKNSLNSFDSAAEQYYKLNDENGKEIGSNFNQKPYTFTLGKGQVIEGMDRAMTGMCIGEKRRVTIPGKLGFGDEGRARDGITKDQVLHYVVQLKNLFRPIPGPKWREEDGLSIEVTHKIDESKCRRSSVGDTIHQHYTLHLADGTFIDSSHSRGEPFIFKLGKGEVIVGMDRAMTGMCEGERRKVIIPSKLGYGSKGRDQIPGGAELHFDIELAKLFKKAGSDEL</sequence>
<keyword evidence="5" id="KW-0812">Transmembrane</keyword>
<evidence type="ECO:0000256" key="1">
    <source>
        <dbReference type="ARBA" id="ARBA00000971"/>
    </source>
</evidence>
<dbReference type="GO" id="GO:0005886">
    <property type="term" value="C:plasma membrane"/>
    <property type="evidence" value="ECO:0007669"/>
    <property type="project" value="TreeGrafter"/>
</dbReference>
<evidence type="ECO:0000256" key="8">
    <source>
        <dbReference type="ARBA" id="ARBA00023110"/>
    </source>
</evidence>